<dbReference type="InterPro" id="IPR049142">
    <property type="entry name" value="MS_channel_1st"/>
</dbReference>
<dbReference type="GO" id="GO:0005886">
    <property type="term" value="C:plasma membrane"/>
    <property type="evidence" value="ECO:0007669"/>
    <property type="project" value="UniProtKB-SubCell"/>
</dbReference>
<organism evidence="11 12">
    <name type="scientific">Salibacterium qingdaonense</name>
    <dbReference type="NCBI Taxonomy" id="266892"/>
    <lineage>
        <taxon>Bacteria</taxon>
        <taxon>Bacillati</taxon>
        <taxon>Bacillota</taxon>
        <taxon>Bacilli</taxon>
        <taxon>Bacillales</taxon>
        <taxon>Bacillaceae</taxon>
    </lineage>
</organism>
<evidence type="ECO:0000313" key="12">
    <source>
        <dbReference type="Proteomes" id="UP000199668"/>
    </source>
</evidence>
<reference evidence="11 12" key="1">
    <citation type="submission" date="2016-10" db="EMBL/GenBank/DDBJ databases">
        <authorList>
            <person name="de Groot N.N."/>
        </authorList>
    </citation>
    <scope>NUCLEOTIDE SEQUENCE [LARGE SCALE GENOMIC DNA]</scope>
    <source>
        <strain evidence="11 12">CGMCC 1.6134</strain>
    </source>
</reference>
<dbReference type="SUPFAM" id="SSF82861">
    <property type="entry name" value="Mechanosensitive channel protein MscS (YggB), transmembrane region"/>
    <property type="match status" value="1"/>
</dbReference>
<feature type="domain" description="Mechanosensitive ion channel MscS C-terminal" evidence="9">
    <location>
        <begin position="294"/>
        <end position="378"/>
    </location>
</feature>
<evidence type="ECO:0000256" key="6">
    <source>
        <dbReference type="ARBA" id="ARBA00023136"/>
    </source>
</evidence>
<dbReference type="Pfam" id="PF21088">
    <property type="entry name" value="MS_channel_1st"/>
    <property type="match status" value="1"/>
</dbReference>
<dbReference type="Proteomes" id="UP000199668">
    <property type="component" value="Unassembled WGS sequence"/>
</dbReference>
<dbReference type="InterPro" id="IPR011014">
    <property type="entry name" value="MscS_channel_TM-2"/>
</dbReference>
<evidence type="ECO:0000256" key="5">
    <source>
        <dbReference type="ARBA" id="ARBA00022989"/>
    </source>
</evidence>
<dbReference type="EMBL" id="FOTY01000002">
    <property type="protein sequence ID" value="SFL56762.1"/>
    <property type="molecule type" value="Genomic_DNA"/>
</dbReference>
<feature type="transmembrane region" description="Helical" evidence="7">
    <location>
        <begin position="133"/>
        <end position="150"/>
    </location>
</feature>
<evidence type="ECO:0000259" key="10">
    <source>
        <dbReference type="Pfam" id="PF21088"/>
    </source>
</evidence>
<keyword evidence="5 7" id="KW-1133">Transmembrane helix</keyword>
<evidence type="ECO:0000259" key="8">
    <source>
        <dbReference type="Pfam" id="PF00924"/>
    </source>
</evidence>
<dbReference type="AlphaFoldDB" id="A0A1I4IQX5"/>
<gene>
    <name evidence="11" type="ORF">SAMN04488054_102185</name>
</gene>
<feature type="transmembrane region" description="Helical" evidence="7">
    <location>
        <begin position="171"/>
        <end position="193"/>
    </location>
</feature>
<feature type="transmembrane region" description="Helical" evidence="7">
    <location>
        <begin position="103"/>
        <end position="121"/>
    </location>
</feature>
<dbReference type="SUPFAM" id="SSF82689">
    <property type="entry name" value="Mechanosensitive channel protein MscS (YggB), C-terminal domain"/>
    <property type="match status" value="1"/>
</dbReference>
<dbReference type="Gene3D" id="1.10.287.1260">
    <property type="match status" value="1"/>
</dbReference>
<dbReference type="InterPro" id="IPR023408">
    <property type="entry name" value="MscS_beta-dom_sf"/>
</dbReference>
<dbReference type="Pfam" id="PF00924">
    <property type="entry name" value="MS_channel_2nd"/>
    <property type="match status" value="1"/>
</dbReference>
<keyword evidence="6 7" id="KW-0472">Membrane</keyword>
<keyword evidence="4 7" id="KW-0812">Transmembrane</keyword>
<dbReference type="InterPro" id="IPR006685">
    <property type="entry name" value="MscS_channel_2nd"/>
</dbReference>
<keyword evidence="3" id="KW-1003">Cell membrane</keyword>
<feature type="domain" description="Mechanosensitive ion channel transmembrane helices 2/3" evidence="10">
    <location>
        <begin position="177"/>
        <end position="218"/>
    </location>
</feature>
<dbReference type="Gene3D" id="2.30.30.60">
    <property type="match status" value="1"/>
</dbReference>
<comment type="subcellular location">
    <subcellularLocation>
        <location evidence="1">Cell membrane</location>
        <topology evidence="1">Multi-pass membrane protein</topology>
    </subcellularLocation>
</comment>
<evidence type="ECO:0000313" key="11">
    <source>
        <dbReference type="EMBL" id="SFL56762.1"/>
    </source>
</evidence>
<dbReference type="InterPro" id="IPR010920">
    <property type="entry name" value="LSM_dom_sf"/>
</dbReference>
<protein>
    <submittedName>
        <fullName evidence="11">MscS family membrane protein</fullName>
    </submittedName>
</protein>
<evidence type="ECO:0000256" key="7">
    <source>
        <dbReference type="SAM" id="Phobius"/>
    </source>
</evidence>
<comment type="similarity">
    <text evidence="2">Belongs to the MscS (TC 1.A.23) family.</text>
</comment>
<evidence type="ECO:0000256" key="2">
    <source>
        <dbReference type="ARBA" id="ARBA00008017"/>
    </source>
</evidence>
<evidence type="ECO:0000259" key="9">
    <source>
        <dbReference type="Pfam" id="PF21082"/>
    </source>
</evidence>
<evidence type="ECO:0000256" key="1">
    <source>
        <dbReference type="ARBA" id="ARBA00004651"/>
    </source>
</evidence>
<dbReference type="GO" id="GO:0055085">
    <property type="term" value="P:transmembrane transport"/>
    <property type="evidence" value="ECO:0007669"/>
    <property type="project" value="InterPro"/>
</dbReference>
<feature type="domain" description="Mechanosensitive ion channel MscS" evidence="8">
    <location>
        <begin position="220"/>
        <end position="285"/>
    </location>
</feature>
<feature type="transmembrane region" description="Helical" evidence="7">
    <location>
        <begin position="52"/>
        <end position="72"/>
    </location>
</feature>
<evidence type="ECO:0000256" key="4">
    <source>
        <dbReference type="ARBA" id="ARBA00022692"/>
    </source>
</evidence>
<dbReference type="Pfam" id="PF21082">
    <property type="entry name" value="MS_channel_3rd"/>
    <property type="match status" value="1"/>
</dbReference>
<dbReference type="SUPFAM" id="SSF50182">
    <property type="entry name" value="Sm-like ribonucleoproteins"/>
    <property type="match status" value="1"/>
</dbReference>
<dbReference type="InterPro" id="IPR011066">
    <property type="entry name" value="MscS_channel_C_sf"/>
</dbReference>
<sequence>MKKRDVVNCHPVRNNTEYGQQRSGTSAHGGKTMDIVINIIKEWWEAFLGLPWLKIGIACLIFLVIFTFRKVFTRYIFKIVMRFAQKSPASFFTNMLTAFEKPVRFFIGVLGVYLALLYLPIPAESMSVINTVYRSIVIVVIGWGLFNFSSSSSNLFHRFSHKMEDGADSMVIPFLSKLTRFAIVLLTITLVAYEWGYNINGLVAGLGLGGLAVALAAQETLSNFLGGVIIVTERPFKSGDWIETPTVEGMVEDISFRSTEVRTFADSLVTVPNKVLANEAITNWSEMSVRRIMFTVGVEYGTAPEKIETVVQRVDQLLRDHEEVDNELILVRFSEMSESSYDIFVYFFTKSTDWLKWYKVKEEINLTIIRILEEEGVNAAFPSRSLYVEKVPKDWQNIAGDTSGPQEE</sequence>
<name>A0A1I4IQX5_9BACI</name>
<keyword evidence="12" id="KW-1185">Reference proteome</keyword>
<dbReference type="PANTHER" id="PTHR43634">
    <property type="entry name" value="OW CONDUCTANCE MECHANOSENSITIVE CHANNEL"/>
    <property type="match status" value="1"/>
</dbReference>
<dbReference type="InterPro" id="IPR045042">
    <property type="entry name" value="YnaI-like"/>
</dbReference>
<accession>A0A1I4IQX5</accession>
<evidence type="ECO:0000256" key="3">
    <source>
        <dbReference type="ARBA" id="ARBA00022475"/>
    </source>
</evidence>
<dbReference type="PANTHER" id="PTHR43634:SF2">
    <property type="entry name" value="LOW CONDUCTANCE MECHANOSENSITIVE CHANNEL YNAI"/>
    <property type="match status" value="1"/>
</dbReference>
<feature type="transmembrane region" description="Helical" evidence="7">
    <location>
        <begin position="199"/>
        <end position="217"/>
    </location>
</feature>
<proteinExistence type="inferred from homology"/>
<dbReference type="InterPro" id="IPR049278">
    <property type="entry name" value="MS_channel_C"/>
</dbReference>
<dbReference type="Gene3D" id="3.30.70.100">
    <property type="match status" value="1"/>
</dbReference>